<comment type="caution">
    <text evidence="1">The sequence shown here is derived from an EMBL/GenBank/DDBJ whole genome shotgun (WGS) entry which is preliminary data.</text>
</comment>
<reference evidence="1 2" key="1">
    <citation type="journal article" date="2013" name="Mar. Genomics">
        <title>Expression of sulfatases in Rhodopirellula baltica and the diversity of sulfatases in the genus Rhodopirellula.</title>
        <authorList>
            <person name="Wegner C.E."/>
            <person name="Richter-Heitmann T."/>
            <person name="Klindworth A."/>
            <person name="Klockow C."/>
            <person name="Richter M."/>
            <person name="Achstetter T."/>
            <person name="Glockner F.O."/>
            <person name="Harder J."/>
        </authorList>
    </citation>
    <scope>NUCLEOTIDE SEQUENCE [LARGE SCALE GENOMIC DNA]</scope>
    <source>
        <strain evidence="1 2">SH28</strain>
    </source>
</reference>
<proteinExistence type="predicted"/>
<evidence type="ECO:0000313" key="2">
    <source>
        <dbReference type="Proteomes" id="UP000007993"/>
    </source>
</evidence>
<name>K5CYY6_RHOBT</name>
<dbReference type="Proteomes" id="UP000007993">
    <property type="component" value="Unassembled WGS sequence"/>
</dbReference>
<protein>
    <submittedName>
        <fullName evidence="1">Uncharacterized protein</fullName>
    </submittedName>
</protein>
<organism evidence="1 2">
    <name type="scientific">Rhodopirellula baltica SH28</name>
    <dbReference type="NCBI Taxonomy" id="993517"/>
    <lineage>
        <taxon>Bacteria</taxon>
        <taxon>Pseudomonadati</taxon>
        <taxon>Planctomycetota</taxon>
        <taxon>Planctomycetia</taxon>
        <taxon>Pirellulales</taxon>
        <taxon>Pirellulaceae</taxon>
        <taxon>Rhodopirellula</taxon>
    </lineage>
</organism>
<accession>K5CYY6</accession>
<gene>
    <name evidence="1" type="ORF">RBSH_05337</name>
</gene>
<dbReference type="AlphaFoldDB" id="K5CYY6"/>
<sequence length="50" mass="5769">MLLVFRQFHGGDCNIHAEVQTLPTFKLNVSRSFHSRCDHPMNPIERTACI</sequence>
<dbReference type="EMBL" id="AMCW01000149">
    <property type="protein sequence ID" value="EKJ99351.1"/>
    <property type="molecule type" value="Genomic_DNA"/>
</dbReference>
<evidence type="ECO:0000313" key="1">
    <source>
        <dbReference type="EMBL" id="EKJ99351.1"/>
    </source>
</evidence>